<evidence type="ECO:0000313" key="2">
    <source>
        <dbReference type="EMBL" id="CAL7951396.1"/>
    </source>
</evidence>
<sequence length="122" mass="14122">MACIWTPIDVLLSTTLPSNTSQTLRWIGLENSAVAFLTNKSFTVIVTYAVAITFFLLTFHVTDSVDYNILKEHGMMPFVTHVQENLWDRLQREFPFLNEGTKVCRCKVRRRKRSKSHVNSSR</sequence>
<protein>
    <submittedName>
        <fullName evidence="2">Uncharacterized protein</fullName>
    </submittedName>
</protein>
<evidence type="ECO:0000313" key="3">
    <source>
        <dbReference type="Proteomes" id="UP001642520"/>
    </source>
</evidence>
<keyword evidence="3" id="KW-1185">Reference proteome</keyword>
<organism evidence="2 3">
    <name type="scientific">Xylocopa violacea</name>
    <name type="common">Violet carpenter bee</name>
    <name type="synonym">Apis violacea</name>
    <dbReference type="NCBI Taxonomy" id="135666"/>
    <lineage>
        <taxon>Eukaryota</taxon>
        <taxon>Metazoa</taxon>
        <taxon>Ecdysozoa</taxon>
        <taxon>Arthropoda</taxon>
        <taxon>Hexapoda</taxon>
        <taxon>Insecta</taxon>
        <taxon>Pterygota</taxon>
        <taxon>Neoptera</taxon>
        <taxon>Endopterygota</taxon>
        <taxon>Hymenoptera</taxon>
        <taxon>Apocrita</taxon>
        <taxon>Aculeata</taxon>
        <taxon>Apoidea</taxon>
        <taxon>Anthophila</taxon>
        <taxon>Apidae</taxon>
        <taxon>Xylocopa</taxon>
        <taxon>Xylocopa</taxon>
    </lineage>
</organism>
<comment type="caution">
    <text evidence="2">The sequence shown here is derived from an EMBL/GenBank/DDBJ whole genome shotgun (WGS) entry which is preliminary data.</text>
</comment>
<keyword evidence="1" id="KW-0812">Transmembrane</keyword>
<reference evidence="2 3" key="1">
    <citation type="submission" date="2024-08" db="EMBL/GenBank/DDBJ databases">
        <authorList>
            <person name="Will J Nash"/>
            <person name="Angela Man"/>
            <person name="Seanna McTaggart"/>
            <person name="Kendall Baker"/>
            <person name="Tom Barker"/>
            <person name="Leah Catchpole"/>
            <person name="Alex Durrant"/>
            <person name="Karim Gharbi"/>
            <person name="Naomi Irish"/>
            <person name="Gemy Kaithakottil"/>
            <person name="Debby Ku"/>
            <person name="Aaliyah Providence"/>
            <person name="Felix Shaw"/>
            <person name="David Swarbreck"/>
            <person name="Chris Watkins"/>
            <person name="Ann M. McCartney"/>
            <person name="Giulio Formenti"/>
            <person name="Alice Mouton"/>
            <person name="Noel Vella"/>
            <person name="Bjorn M von Reumont"/>
            <person name="Adriana Vella"/>
            <person name="Wilfried Haerty"/>
        </authorList>
    </citation>
    <scope>NUCLEOTIDE SEQUENCE [LARGE SCALE GENOMIC DNA]</scope>
</reference>
<name>A0ABP1PFP9_XYLVO</name>
<keyword evidence="1" id="KW-0472">Membrane</keyword>
<accession>A0ABP1PFP9</accession>
<gene>
    <name evidence="2" type="ORF">XYLVIOL_LOCUS10486</name>
</gene>
<keyword evidence="1" id="KW-1133">Transmembrane helix</keyword>
<evidence type="ECO:0000256" key="1">
    <source>
        <dbReference type="SAM" id="Phobius"/>
    </source>
</evidence>
<feature type="transmembrane region" description="Helical" evidence="1">
    <location>
        <begin position="42"/>
        <end position="61"/>
    </location>
</feature>
<proteinExistence type="predicted"/>
<dbReference type="EMBL" id="CAXAJV020001301">
    <property type="protein sequence ID" value="CAL7951396.1"/>
    <property type="molecule type" value="Genomic_DNA"/>
</dbReference>
<dbReference type="Proteomes" id="UP001642520">
    <property type="component" value="Unassembled WGS sequence"/>
</dbReference>